<keyword evidence="1" id="KW-0680">Restriction system</keyword>
<reference evidence="3 6" key="3">
    <citation type="submission" date="2020-02" db="EMBL/GenBank/DDBJ databases">
        <title>Newly sequenced genome of strain CSTR1 showed variability in Candidatus Kuenenia stuttgartiensis genomes.</title>
        <authorList>
            <person name="Ding C."/>
            <person name="Adrian L."/>
        </authorList>
    </citation>
    <scope>NUCLEOTIDE SEQUENCE [LARGE SCALE GENOMIC DNA]</scope>
    <source>
        <strain evidence="3 6">CSTR1</strain>
    </source>
</reference>
<dbReference type="OrthoDB" id="9811611at2"/>
<dbReference type="InterPro" id="IPR044946">
    <property type="entry name" value="Restrct_endonuc_typeI_TRD_sf"/>
</dbReference>
<evidence type="ECO:0000313" key="3">
    <source>
        <dbReference type="EMBL" id="QII11909.1"/>
    </source>
</evidence>
<dbReference type="EMBL" id="LT934425">
    <property type="protein sequence ID" value="SOH06518.1"/>
    <property type="molecule type" value="Genomic_DNA"/>
</dbReference>
<dbReference type="AlphaFoldDB" id="A0A2C9CLQ9"/>
<dbReference type="KEGG" id="kst:KSMBR1_4046"/>
<gene>
    <name evidence="4" type="primary">hsdS_2</name>
    <name evidence="3" type="ORF">KsCSTR_25300</name>
    <name evidence="4" type="ORF">KSMBR1_4046</name>
</gene>
<evidence type="ECO:0000256" key="1">
    <source>
        <dbReference type="ARBA" id="ARBA00022747"/>
    </source>
</evidence>
<dbReference type="GO" id="GO:0009307">
    <property type="term" value="P:DNA restriction-modification system"/>
    <property type="evidence" value="ECO:0007669"/>
    <property type="project" value="UniProtKB-KW"/>
</dbReference>
<protein>
    <submittedName>
        <fullName evidence="3">Type I restriction-modification system, specificity subunit S</fullName>
        <ecNumber evidence="3">3.1.21.3</ecNumber>
    </submittedName>
    <submittedName>
        <fullName evidence="4">Type-1 restriction enzyme EcoKI specificity protein</fullName>
    </submittedName>
</protein>
<keyword evidence="3" id="KW-0378">Hydrolase</keyword>
<keyword evidence="5" id="KW-1185">Reference proteome</keyword>
<dbReference type="GO" id="GO:0009035">
    <property type="term" value="F:type I site-specific deoxyribonuclease activity"/>
    <property type="evidence" value="ECO:0007669"/>
    <property type="project" value="UniProtKB-EC"/>
</dbReference>
<dbReference type="Gene3D" id="3.90.220.20">
    <property type="entry name" value="DNA methylase specificity domains"/>
    <property type="match status" value="1"/>
</dbReference>
<dbReference type="InterPro" id="IPR051212">
    <property type="entry name" value="Type-I_RE_S_subunit"/>
</dbReference>
<evidence type="ECO:0000313" key="4">
    <source>
        <dbReference type="EMBL" id="SOH06518.1"/>
    </source>
</evidence>
<dbReference type="EMBL" id="CP049055">
    <property type="protein sequence ID" value="QII11909.1"/>
    <property type="molecule type" value="Genomic_DNA"/>
</dbReference>
<dbReference type="Proteomes" id="UP000501926">
    <property type="component" value="Chromosome"/>
</dbReference>
<reference evidence="4" key="2">
    <citation type="submission" date="2017-10" db="EMBL/GenBank/DDBJ databases">
        <authorList>
            <person name="Banno H."/>
            <person name="Chua N.-H."/>
        </authorList>
    </citation>
    <scope>NUCLEOTIDE SEQUENCE [LARGE SCALE GENOMIC DNA]</scope>
    <source>
        <strain evidence="4">Kuenenia_mbr1_ru-nijmegen</strain>
    </source>
</reference>
<proteinExistence type="predicted"/>
<sequence length="274" mass="31680">MGEWNMVRIGDVLKEVSREKRLDPNTKYRLLGVKWYGKGVFLREEKYGNEIKATKLYEVKQRDFIYNRLFAWKSSFAVIPDEFDGCLVSNEFPLFTCVESKLLPEFLLSGILLPENITAINNLSGGMSSVSRKRFKEKDFLNFKIPQYGILTQSRICQKLKTISELSADQDLESAHQISLIKQLRRRILQEAIEGKLTAKWRKQHPDLISGENHASKLLEKIKVEKGRLTKLTKSMKKKKALPPISEEEKPFDLPEGWVWVSAEGCKLKCSLWI</sequence>
<dbReference type="GO" id="GO:0003677">
    <property type="term" value="F:DNA binding"/>
    <property type="evidence" value="ECO:0007669"/>
    <property type="project" value="UniProtKB-KW"/>
</dbReference>
<organism evidence="4 5">
    <name type="scientific">Kuenenia stuttgartiensis</name>
    <dbReference type="NCBI Taxonomy" id="174633"/>
    <lineage>
        <taxon>Bacteria</taxon>
        <taxon>Pseudomonadati</taxon>
        <taxon>Planctomycetota</taxon>
        <taxon>Candidatus Brocadiia</taxon>
        <taxon>Candidatus Brocadiales</taxon>
        <taxon>Candidatus Brocadiaceae</taxon>
        <taxon>Candidatus Kuenenia</taxon>
    </lineage>
</organism>
<dbReference type="SUPFAM" id="SSF116734">
    <property type="entry name" value="DNA methylase specificity domain"/>
    <property type="match status" value="1"/>
</dbReference>
<dbReference type="RefSeq" id="WP_099326888.1">
    <property type="nucleotide sequence ID" value="NZ_CP049055.1"/>
</dbReference>
<evidence type="ECO:0000313" key="5">
    <source>
        <dbReference type="Proteomes" id="UP000221734"/>
    </source>
</evidence>
<evidence type="ECO:0000313" key="6">
    <source>
        <dbReference type="Proteomes" id="UP000501926"/>
    </source>
</evidence>
<dbReference type="EC" id="3.1.21.3" evidence="3"/>
<dbReference type="Proteomes" id="UP000221734">
    <property type="component" value="Chromosome Kuenenia_stuttgartiensis_MBR1"/>
</dbReference>
<accession>A0A2C9CLQ9</accession>
<evidence type="ECO:0000256" key="2">
    <source>
        <dbReference type="ARBA" id="ARBA00023125"/>
    </source>
</evidence>
<reference evidence="5" key="1">
    <citation type="submission" date="2017-10" db="EMBL/GenBank/DDBJ databases">
        <authorList>
            <person name="Frank J."/>
        </authorList>
    </citation>
    <scope>NUCLEOTIDE SEQUENCE [LARGE SCALE GENOMIC DNA]</scope>
</reference>
<dbReference type="PANTHER" id="PTHR43140:SF1">
    <property type="entry name" value="TYPE I RESTRICTION ENZYME ECOKI SPECIFICITY SUBUNIT"/>
    <property type="match status" value="1"/>
</dbReference>
<name>A0A2C9CLQ9_KUEST</name>
<dbReference type="PANTHER" id="PTHR43140">
    <property type="entry name" value="TYPE-1 RESTRICTION ENZYME ECOKI SPECIFICITY PROTEIN"/>
    <property type="match status" value="1"/>
</dbReference>
<keyword evidence="2" id="KW-0238">DNA-binding</keyword>